<dbReference type="InterPro" id="IPR036179">
    <property type="entry name" value="Ig-like_dom_sf"/>
</dbReference>
<name>A0AAW0Q845_9GOBI</name>
<dbReference type="PANTHER" id="PTHR12080">
    <property type="entry name" value="SIGNALING LYMPHOCYTIC ACTIVATION MOLECULE"/>
    <property type="match status" value="1"/>
</dbReference>
<dbReference type="GO" id="GO:0016020">
    <property type="term" value="C:membrane"/>
    <property type="evidence" value="ECO:0007669"/>
    <property type="project" value="UniProtKB-SubCell"/>
</dbReference>
<keyword evidence="2 5" id="KW-0732">Signal</keyword>
<keyword evidence="3" id="KW-0472">Membrane</keyword>
<evidence type="ECO:0000256" key="5">
    <source>
        <dbReference type="SAM" id="SignalP"/>
    </source>
</evidence>
<evidence type="ECO:0000256" key="2">
    <source>
        <dbReference type="ARBA" id="ARBA00022729"/>
    </source>
</evidence>
<dbReference type="InterPro" id="IPR013783">
    <property type="entry name" value="Ig-like_fold"/>
</dbReference>
<dbReference type="Proteomes" id="UP001460270">
    <property type="component" value="Unassembled WGS sequence"/>
</dbReference>
<feature type="chain" id="PRO_5043340042" description="Immunoglobulin subtype domain-containing protein" evidence="5">
    <location>
        <begin position="20"/>
        <end position="308"/>
    </location>
</feature>
<gene>
    <name evidence="6" type="ORF">WMY93_000641</name>
</gene>
<sequence>MGLKMVIFCFFLCFSVTKGLSLQQIFVQTNTDLVLHVPDRPTDFIFFFWKFNTTKNIITLATGFTYKDRVEFFPQNHSLLLKNLQLSDTGVYTAVYNDGDEDKTLATYTVTVEAPVSAVSVSVSSVSNSSQSCNFTVICQTEELYNISSSFTCLNNNCKPRPQHSGHAPSGPSSLNVSLSDRSILCNHSNHVSWKNDTENIPQVCFNRDTGSRTKDGGTTVNVGLVTQLSPASASHNHSEDSSTMYCWMGSHNGTAPDPNQNPESLHATVAPFVHGPVSMGLSYAGPIDGSEVGCGGTCSQVDLSGKT</sequence>
<dbReference type="Gene3D" id="2.60.40.10">
    <property type="entry name" value="Immunoglobulins"/>
    <property type="match status" value="1"/>
</dbReference>
<proteinExistence type="predicted"/>
<comment type="caution">
    <text evidence="6">The sequence shown here is derived from an EMBL/GenBank/DDBJ whole genome shotgun (WGS) entry which is preliminary data.</text>
</comment>
<accession>A0AAW0Q845</accession>
<evidence type="ECO:0000313" key="6">
    <source>
        <dbReference type="EMBL" id="KAK7944913.1"/>
    </source>
</evidence>
<dbReference type="EMBL" id="JBBPFD010000001">
    <property type="protein sequence ID" value="KAK7944913.1"/>
    <property type="molecule type" value="Genomic_DNA"/>
</dbReference>
<keyword evidence="4" id="KW-0325">Glycoprotein</keyword>
<evidence type="ECO:0008006" key="8">
    <source>
        <dbReference type="Google" id="ProtNLM"/>
    </source>
</evidence>
<evidence type="ECO:0000256" key="4">
    <source>
        <dbReference type="ARBA" id="ARBA00023180"/>
    </source>
</evidence>
<dbReference type="AlphaFoldDB" id="A0AAW0Q845"/>
<evidence type="ECO:0000256" key="1">
    <source>
        <dbReference type="ARBA" id="ARBA00004370"/>
    </source>
</evidence>
<evidence type="ECO:0000313" key="7">
    <source>
        <dbReference type="Proteomes" id="UP001460270"/>
    </source>
</evidence>
<feature type="signal peptide" evidence="5">
    <location>
        <begin position="1"/>
        <end position="19"/>
    </location>
</feature>
<evidence type="ECO:0000256" key="3">
    <source>
        <dbReference type="ARBA" id="ARBA00023136"/>
    </source>
</evidence>
<reference evidence="7" key="1">
    <citation type="submission" date="2024-04" db="EMBL/GenBank/DDBJ databases">
        <title>Salinicola lusitanus LLJ914,a marine bacterium isolated from the Okinawa Trough.</title>
        <authorList>
            <person name="Li J."/>
        </authorList>
    </citation>
    <scope>NUCLEOTIDE SEQUENCE [LARGE SCALE GENOMIC DNA]</scope>
</reference>
<dbReference type="PANTHER" id="PTHR12080:SF80">
    <property type="entry name" value="IMMUNOGLOBULIN V-SET DOMAIN-CONTAINING PROTEIN"/>
    <property type="match status" value="1"/>
</dbReference>
<comment type="subcellular location">
    <subcellularLocation>
        <location evidence="1">Membrane</location>
    </subcellularLocation>
</comment>
<organism evidence="6 7">
    <name type="scientific">Mugilogobius chulae</name>
    <name type="common">yellowstripe goby</name>
    <dbReference type="NCBI Taxonomy" id="88201"/>
    <lineage>
        <taxon>Eukaryota</taxon>
        <taxon>Metazoa</taxon>
        <taxon>Chordata</taxon>
        <taxon>Craniata</taxon>
        <taxon>Vertebrata</taxon>
        <taxon>Euteleostomi</taxon>
        <taxon>Actinopterygii</taxon>
        <taxon>Neopterygii</taxon>
        <taxon>Teleostei</taxon>
        <taxon>Neoteleostei</taxon>
        <taxon>Acanthomorphata</taxon>
        <taxon>Gobiaria</taxon>
        <taxon>Gobiiformes</taxon>
        <taxon>Gobioidei</taxon>
        <taxon>Gobiidae</taxon>
        <taxon>Gobionellinae</taxon>
        <taxon>Mugilogobius</taxon>
    </lineage>
</organism>
<dbReference type="SUPFAM" id="SSF48726">
    <property type="entry name" value="Immunoglobulin"/>
    <property type="match status" value="1"/>
</dbReference>
<protein>
    <recommendedName>
        <fullName evidence="8">Immunoglobulin subtype domain-containing protein</fullName>
    </recommendedName>
</protein>
<keyword evidence="7" id="KW-1185">Reference proteome</keyword>
<dbReference type="InterPro" id="IPR015631">
    <property type="entry name" value="CD2/SLAM_rcpt"/>
</dbReference>